<dbReference type="EMBL" id="ML208331">
    <property type="protein sequence ID" value="TFK69394.1"/>
    <property type="molecule type" value="Genomic_DNA"/>
</dbReference>
<organism evidence="1 2">
    <name type="scientific">Pluteus cervinus</name>
    <dbReference type="NCBI Taxonomy" id="181527"/>
    <lineage>
        <taxon>Eukaryota</taxon>
        <taxon>Fungi</taxon>
        <taxon>Dikarya</taxon>
        <taxon>Basidiomycota</taxon>
        <taxon>Agaricomycotina</taxon>
        <taxon>Agaricomycetes</taxon>
        <taxon>Agaricomycetidae</taxon>
        <taxon>Agaricales</taxon>
        <taxon>Pluteineae</taxon>
        <taxon>Pluteaceae</taxon>
        <taxon>Pluteus</taxon>
    </lineage>
</organism>
<evidence type="ECO:0000313" key="1">
    <source>
        <dbReference type="EMBL" id="TFK69394.1"/>
    </source>
</evidence>
<proteinExistence type="predicted"/>
<reference evidence="1 2" key="1">
    <citation type="journal article" date="2019" name="Nat. Ecol. Evol.">
        <title>Megaphylogeny resolves global patterns of mushroom evolution.</title>
        <authorList>
            <person name="Varga T."/>
            <person name="Krizsan K."/>
            <person name="Foldi C."/>
            <person name="Dima B."/>
            <person name="Sanchez-Garcia M."/>
            <person name="Sanchez-Ramirez S."/>
            <person name="Szollosi G.J."/>
            <person name="Szarkandi J.G."/>
            <person name="Papp V."/>
            <person name="Albert L."/>
            <person name="Andreopoulos W."/>
            <person name="Angelini C."/>
            <person name="Antonin V."/>
            <person name="Barry K.W."/>
            <person name="Bougher N.L."/>
            <person name="Buchanan P."/>
            <person name="Buyck B."/>
            <person name="Bense V."/>
            <person name="Catcheside P."/>
            <person name="Chovatia M."/>
            <person name="Cooper J."/>
            <person name="Damon W."/>
            <person name="Desjardin D."/>
            <person name="Finy P."/>
            <person name="Geml J."/>
            <person name="Haridas S."/>
            <person name="Hughes K."/>
            <person name="Justo A."/>
            <person name="Karasinski D."/>
            <person name="Kautmanova I."/>
            <person name="Kiss B."/>
            <person name="Kocsube S."/>
            <person name="Kotiranta H."/>
            <person name="LaButti K.M."/>
            <person name="Lechner B.E."/>
            <person name="Liimatainen K."/>
            <person name="Lipzen A."/>
            <person name="Lukacs Z."/>
            <person name="Mihaltcheva S."/>
            <person name="Morgado L.N."/>
            <person name="Niskanen T."/>
            <person name="Noordeloos M.E."/>
            <person name="Ohm R.A."/>
            <person name="Ortiz-Santana B."/>
            <person name="Ovrebo C."/>
            <person name="Racz N."/>
            <person name="Riley R."/>
            <person name="Savchenko A."/>
            <person name="Shiryaev A."/>
            <person name="Soop K."/>
            <person name="Spirin V."/>
            <person name="Szebenyi C."/>
            <person name="Tomsovsky M."/>
            <person name="Tulloss R.E."/>
            <person name="Uehling J."/>
            <person name="Grigoriev I.V."/>
            <person name="Vagvolgyi C."/>
            <person name="Papp T."/>
            <person name="Martin F.M."/>
            <person name="Miettinen O."/>
            <person name="Hibbett D.S."/>
            <person name="Nagy L.G."/>
        </authorList>
    </citation>
    <scope>NUCLEOTIDE SEQUENCE [LARGE SCALE GENOMIC DNA]</scope>
    <source>
        <strain evidence="1 2">NL-1719</strain>
    </source>
</reference>
<accession>A0ACD3AVT9</accession>
<gene>
    <name evidence="1" type="ORF">BDN72DRAFT_840361</name>
</gene>
<sequence length="225" mass="26486">MGEGTCYACGKTFPRSQLKRCARCFVARYCSRECQRSAWQEGHKLRCEPHPQMNNPEPEFLSPEWAELEVDKQLSRWIEIWRPVLYAFGMFALDLPNHPENYNATHMMIICISPRHLMPKRALSYEMNWGDVWTYEKCHEMWPTLRFAPVEGFERNRGRLLVALENEGGDLRRVRMLTWQTDGIEEYRKIPKERSKKLASSWAGVLRSALENGDVEESKRLFCPI</sequence>
<keyword evidence="2" id="KW-1185">Reference proteome</keyword>
<protein>
    <submittedName>
        <fullName evidence="1">Uncharacterized protein</fullName>
    </submittedName>
</protein>
<evidence type="ECO:0000313" key="2">
    <source>
        <dbReference type="Proteomes" id="UP000308600"/>
    </source>
</evidence>
<name>A0ACD3AVT9_9AGAR</name>
<dbReference type="Proteomes" id="UP000308600">
    <property type="component" value="Unassembled WGS sequence"/>
</dbReference>